<dbReference type="GO" id="GO:0046872">
    <property type="term" value="F:metal ion binding"/>
    <property type="evidence" value="ECO:0007669"/>
    <property type="project" value="InterPro"/>
</dbReference>
<evidence type="ECO:0000313" key="2">
    <source>
        <dbReference type="EMBL" id="BBY18443.1"/>
    </source>
</evidence>
<dbReference type="NCBIfam" id="TIGR03083">
    <property type="entry name" value="maleylpyruvate isomerase family mycothiol-dependent enzyme"/>
    <property type="match status" value="1"/>
</dbReference>
<sequence length="215" mass="23744">MSEALRLNDIRFCRLARTLSSDEWAHQSLCDDWSNHAVLAHLVIGYRTGISTTAAAILRQRGSFDRANTALACTLAEKVRPTELVDEFERLIERPRGLGRVFPRRLLLGDHITHELDIVFAVAREPAIPVTALRAVLDTQVAIPNPFVPAYRNSRGLRLRATDADWSHGVAGPVVEGRAADLVSVLGNRPHALPRLHGAGVDVLTSRLSRRLPYA</sequence>
<accession>A0AAD1IPS2</accession>
<dbReference type="RefSeq" id="WP_134058415.1">
    <property type="nucleotide sequence ID" value="NZ_AP022586.1"/>
</dbReference>
<gene>
    <name evidence="2" type="ORF">MLIT_40350</name>
</gene>
<dbReference type="Pfam" id="PF11716">
    <property type="entry name" value="MDMPI_N"/>
    <property type="match status" value="1"/>
</dbReference>
<organism evidence="2 3">
    <name type="scientific">Mycolicibacterium litorale</name>
    <dbReference type="NCBI Taxonomy" id="758802"/>
    <lineage>
        <taxon>Bacteria</taxon>
        <taxon>Bacillati</taxon>
        <taxon>Actinomycetota</taxon>
        <taxon>Actinomycetes</taxon>
        <taxon>Mycobacteriales</taxon>
        <taxon>Mycobacteriaceae</taxon>
        <taxon>Mycolicibacterium</taxon>
    </lineage>
</organism>
<dbReference type="InterPro" id="IPR034660">
    <property type="entry name" value="DinB/YfiT-like"/>
</dbReference>
<reference evidence="2 3" key="1">
    <citation type="journal article" date="2019" name="Emerg. Microbes Infect.">
        <title>Comprehensive subspecies identification of 175 nontuberculous mycobacteria species based on 7547 genomic profiles.</title>
        <authorList>
            <person name="Matsumoto Y."/>
            <person name="Kinjo T."/>
            <person name="Motooka D."/>
            <person name="Nabeya D."/>
            <person name="Jung N."/>
            <person name="Uechi K."/>
            <person name="Horii T."/>
            <person name="Iida T."/>
            <person name="Fujita J."/>
            <person name="Nakamura S."/>
        </authorList>
    </citation>
    <scope>NUCLEOTIDE SEQUENCE [LARGE SCALE GENOMIC DNA]</scope>
    <source>
        <strain evidence="2 3">JCM 17423</strain>
    </source>
</reference>
<feature type="domain" description="Mycothiol-dependent maleylpyruvate isomerase metal-binding" evidence="1">
    <location>
        <begin position="11"/>
        <end position="94"/>
    </location>
</feature>
<keyword evidence="3" id="KW-1185">Reference proteome</keyword>
<dbReference type="EMBL" id="AP022586">
    <property type="protein sequence ID" value="BBY18443.1"/>
    <property type="molecule type" value="Genomic_DNA"/>
</dbReference>
<evidence type="ECO:0000259" key="1">
    <source>
        <dbReference type="Pfam" id="PF11716"/>
    </source>
</evidence>
<proteinExistence type="predicted"/>
<dbReference type="SUPFAM" id="SSF109854">
    <property type="entry name" value="DinB/YfiT-like putative metalloenzymes"/>
    <property type="match status" value="1"/>
</dbReference>
<name>A0AAD1IPS2_9MYCO</name>
<evidence type="ECO:0000313" key="3">
    <source>
        <dbReference type="Proteomes" id="UP000466607"/>
    </source>
</evidence>
<dbReference type="InterPro" id="IPR024344">
    <property type="entry name" value="MDMPI_metal-binding"/>
</dbReference>
<dbReference type="AlphaFoldDB" id="A0AAD1IPS2"/>
<protein>
    <recommendedName>
        <fullName evidence="1">Mycothiol-dependent maleylpyruvate isomerase metal-binding domain-containing protein</fullName>
    </recommendedName>
</protein>
<dbReference type="Proteomes" id="UP000466607">
    <property type="component" value="Chromosome"/>
</dbReference>
<dbReference type="InterPro" id="IPR017517">
    <property type="entry name" value="Maleyloyr_isom"/>
</dbReference>
<dbReference type="Gene3D" id="1.20.120.450">
    <property type="entry name" value="dinb family like domain"/>
    <property type="match status" value="1"/>
</dbReference>